<gene>
    <name evidence="1" type="ORF">BS47DRAFT_1402157</name>
</gene>
<reference evidence="1" key="1">
    <citation type="journal article" date="2020" name="Nat. Commun.">
        <title>Large-scale genome sequencing of mycorrhizal fungi provides insights into the early evolution of symbiotic traits.</title>
        <authorList>
            <person name="Miyauchi S."/>
            <person name="Kiss E."/>
            <person name="Kuo A."/>
            <person name="Drula E."/>
            <person name="Kohler A."/>
            <person name="Sanchez-Garcia M."/>
            <person name="Morin E."/>
            <person name="Andreopoulos B."/>
            <person name="Barry K.W."/>
            <person name="Bonito G."/>
            <person name="Buee M."/>
            <person name="Carver A."/>
            <person name="Chen C."/>
            <person name="Cichocki N."/>
            <person name="Clum A."/>
            <person name="Culley D."/>
            <person name="Crous P.W."/>
            <person name="Fauchery L."/>
            <person name="Girlanda M."/>
            <person name="Hayes R.D."/>
            <person name="Keri Z."/>
            <person name="LaButti K."/>
            <person name="Lipzen A."/>
            <person name="Lombard V."/>
            <person name="Magnuson J."/>
            <person name="Maillard F."/>
            <person name="Murat C."/>
            <person name="Nolan M."/>
            <person name="Ohm R.A."/>
            <person name="Pangilinan J."/>
            <person name="Pereira M.F."/>
            <person name="Perotto S."/>
            <person name="Peter M."/>
            <person name="Pfister S."/>
            <person name="Riley R."/>
            <person name="Sitrit Y."/>
            <person name="Stielow J.B."/>
            <person name="Szollosi G."/>
            <person name="Zifcakova L."/>
            <person name="Stursova M."/>
            <person name="Spatafora J.W."/>
            <person name="Tedersoo L."/>
            <person name="Vaario L.M."/>
            <person name="Yamada A."/>
            <person name="Yan M."/>
            <person name="Wang P."/>
            <person name="Xu J."/>
            <person name="Bruns T."/>
            <person name="Baldrian P."/>
            <person name="Vilgalys R."/>
            <person name="Dunand C."/>
            <person name="Henrissat B."/>
            <person name="Grigoriev I.V."/>
            <person name="Hibbett D."/>
            <person name="Nagy L.G."/>
            <person name="Martin F.M."/>
        </authorList>
    </citation>
    <scope>NUCLEOTIDE SEQUENCE</scope>
    <source>
        <strain evidence="1">UP504</strain>
    </source>
</reference>
<sequence length="362" mass="39818">MFGTNIRTSIDVADANFSTLTLLPNSQSLSYPSNLSLALELTNLEARPSKQLNVLRHLASPTPAASSSGKLTEVDLRSLYRVHLGHSRLLQWRLGEPLTPIEAVVVSILSHTETSASLTFCHSSKRRVAEFERHGVLAGISGFGGEGGPSSRFLQFRFTTRRTQEDSERVAERTEPTGDFSIWFHLQRVLFLGASFAKWNSAMAATSANLLGPSSVTLCHSKRKVTATALETYVLRRWSPDTLESKGQRGPRDYRHPFNRYCPVVRHLLIAFPVVSFSVPPHVCRLLRFLSSLLPFPFSSRSLPAHSPSSVFNLLSLFPFLAIPSSRSPVADPLLADPLTIPSSPFGPSSISPAQISIMGQR</sequence>
<keyword evidence="2" id="KW-1185">Reference proteome</keyword>
<dbReference type="EMBL" id="MU129314">
    <property type="protein sequence ID" value="KAF9503694.1"/>
    <property type="molecule type" value="Genomic_DNA"/>
</dbReference>
<evidence type="ECO:0000313" key="2">
    <source>
        <dbReference type="Proteomes" id="UP000886523"/>
    </source>
</evidence>
<proteinExistence type="predicted"/>
<dbReference type="AlphaFoldDB" id="A0A9P6DLY4"/>
<accession>A0A9P6DLY4</accession>
<protein>
    <submittedName>
        <fullName evidence="1">Uncharacterized protein</fullName>
    </submittedName>
</protein>
<evidence type="ECO:0000313" key="1">
    <source>
        <dbReference type="EMBL" id="KAF9503694.1"/>
    </source>
</evidence>
<comment type="caution">
    <text evidence="1">The sequence shown here is derived from an EMBL/GenBank/DDBJ whole genome shotgun (WGS) entry which is preliminary data.</text>
</comment>
<dbReference type="Proteomes" id="UP000886523">
    <property type="component" value="Unassembled WGS sequence"/>
</dbReference>
<name>A0A9P6DLY4_9AGAM</name>
<organism evidence="1 2">
    <name type="scientific">Hydnum rufescens UP504</name>
    <dbReference type="NCBI Taxonomy" id="1448309"/>
    <lineage>
        <taxon>Eukaryota</taxon>
        <taxon>Fungi</taxon>
        <taxon>Dikarya</taxon>
        <taxon>Basidiomycota</taxon>
        <taxon>Agaricomycotina</taxon>
        <taxon>Agaricomycetes</taxon>
        <taxon>Cantharellales</taxon>
        <taxon>Hydnaceae</taxon>
        <taxon>Hydnum</taxon>
    </lineage>
</organism>